<dbReference type="InterPro" id="IPR001279">
    <property type="entry name" value="Metallo-B-lactamas"/>
</dbReference>
<reference evidence="8" key="1">
    <citation type="submission" date="2021-03" db="EMBL/GenBank/DDBJ databases">
        <authorList>
            <person name="Bekaert M."/>
        </authorList>
    </citation>
    <scope>NUCLEOTIDE SEQUENCE</scope>
</reference>
<sequence>MASKRKTRGLQRTTLDQFKGNNSRNKKRNFHDIPSQFRMLHFQDEILTKMTTQEGGCLFQIGYWFYTRTCLGYIYHRRDVNKAREKYGEGESHSVIQTKTYNDLKITPVPMSLDNLAYVITDGKTTVVIDPGDPEPVIEYLEKNNIIPDAVLVTHKHWDHSGGNSEMKKKYRKIKIYGSASDNINNVTNGVTHGEELIFETMKFTCHLSPGHTTGHMYFVLDGSPYRAPDSVFSGDHLFLGGCGRMFEKPAFSMLKSLMRFQDLPPDTLVWPGHEYASDNLEFACHVEPSNEKAKEKLSWVKEQRQKKMCTCPSTMGEELTYNPFLRTKEKTIMVAAGALFEGEYKVPDDEARAQALFELRQMKDNYSQWWDLPVFRSLPLPYDQKKKSEDDSAVEKFHDTDERINHFNDYYRPFELTVLKNHFTMVMEHSVRNYKPKSTKDDSPFSLRLTDRNKGRTKKLFRHTTNPNLSGKDSTLSTASTGSDVSSSSSEGMDMEGNFSLSDSDVPSQSRYEKKIENSSSKWTMDPSYGLNICPPSKHDELHYARYHQIGDQCCQPAGYTKKDTSPVEIFPKSVFKFGSIYGVEIPPVNKVDQDIYNNYVAVAKEGPKTVSTQDSQMYARYVKAVY</sequence>
<dbReference type="SUPFAM" id="SSF56281">
    <property type="entry name" value="Metallo-hydrolase/oxidoreductase"/>
    <property type="match status" value="1"/>
</dbReference>
<feature type="compositionally biased region" description="Polar residues" evidence="6">
    <location>
        <begin position="500"/>
        <end position="511"/>
    </location>
</feature>
<organism evidence="8 9">
    <name type="scientific">Mytilus edulis</name>
    <name type="common">Blue mussel</name>
    <dbReference type="NCBI Taxonomy" id="6550"/>
    <lineage>
        <taxon>Eukaryota</taxon>
        <taxon>Metazoa</taxon>
        <taxon>Spiralia</taxon>
        <taxon>Lophotrochozoa</taxon>
        <taxon>Mollusca</taxon>
        <taxon>Bivalvia</taxon>
        <taxon>Autobranchia</taxon>
        <taxon>Pteriomorphia</taxon>
        <taxon>Mytilida</taxon>
        <taxon>Mytiloidea</taxon>
        <taxon>Mytilidae</taxon>
        <taxon>Mytilinae</taxon>
        <taxon>Mytilus</taxon>
    </lineage>
</organism>
<keyword evidence="5" id="KW-0862">Zinc</keyword>
<evidence type="ECO:0000256" key="2">
    <source>
        <dbReference type="ARBA" id="ARBA00006759"/>
    </source>
</evidence>
<dbReference type="CDD" id="cd07723">
    <property type="entry name" value="hydroxyacylglutathione_hydrolase_MBL-fold"/>
    <property type="match status" value="1"/>
</dbReference>
<evidence type="ECO:0000259" key="7">
    <source>
        <dbReference type="SMART" id="SM00849"/>
    </source>
</evidence>
<dbReference type="SMART" id="SM00849">
    <property type="entry name" value="Lactamase_B"/>
    <property type="match status" value="1"/>
</dbReference>
<dbReference type="GO" id="GO:0046872">
    <property type="term" value="F:metal ion binding"/>
    <property type="evidence" value="ECO:0007669"/>
    <property type="project" value="UniProtKB-KW"/>
</dbReference>
<evidence type="ECO:0000256" key="6">
    <source>
        <dbReference type="SAM" id="MobiDB-lite"/>
    </source>
</evidence>
<gene>
    <name evidence="8" type="ORF">MEDL_34174</name>
</gene>
<comment type="similarity">
    <text evidence="2">Belongs to the metallo-beta-lactamase superfamily. Glyoxalase II family.</text>
</comment>
<dbReference type="InterPro" id="IPR035680">
    <property type="entry name" value="Clx_II_MBL"/>
</dbReference>
<dbReference type="GO" id="GO:0004416">
    <property type="term" value="F:hydroxyacylglutathione hydrolase activity"/>
    <property type="evidence" value="ECO:0007669"/>
    <property type="project" value="InterPro"/>
</dbReference>
<evidence type="ECO:0000313" key="8">
    <source>
        <dbReference type="EMBL" id="CAG2220709.1"/>
    </source>
</evidence>
<feature type="compositionally biased region" description="Low complexity" evidence="6">
    <location>
        <begin position="478"/>
        <end position="497"/>
    </location>
</feature>
<dbReference type="NCBIfam" id="TIGR03413">
    <property type="entry name" value="GSH_gloB"/>
    <property type="match status" value="1"/>
</dbReference>
<dbReference type="EMBL" id="CAJPWZ010001668">
    <property type="protein sequence ID" value="CAG2220709.1"/>
    <property type="molecule type" value="Genomic_DNA"/>
</dbReference>
<dbReference type="HAMAP" id="MF_01374">
    <property type="entry name" value="Glyoxalase_2"/>
    <property type="match status" value="1"/>
</dbReference>
<evidence type="ECO:0000256" key="4">
    <source>
        <dbReference type="ARBA" id="ARBA00022801"/>
    </source>
</evidence>
<dbReference type="Proteomes" id="UP000683360">
    <property type="component" value="Unassembled WGS sequence"/>
</dbReference>
<accession>A0A8S3SS04</accession>
<comment type="caution">
    <text evidence="8">The sequence shown here is derived from an EMBL/GenBank/DDBJ whole genome shotgun (WGS) entry which is preliminary data.</text>
</comment>
<dbReference type="GO" id="GO:0005739">
    <property type="term" value="C:mitochondrion"/>
    <property type="evidence" value="ECO:0007669"/>
    <property type="project" value="TreeGrafter"/>
</dbReference>
<dbReference type="GO" id="GO:0019243">
    <property type="term" value="P:methylglyoxal catabolic process to D-lactate via S-lactoyl-glutathione"/>
    <property type="evidence" value="ECO:0007669"/>
    <property type="project" value="InterPro"/>
</dbReference>
<keyword evidence="4" id="KW-0378">Hydrolase</keyword>
<dbReference type="Pfam" id="PF16123">
    <property type="entry name" value="HAGH_C"/>
    <property type="match status" value="1"/>
</dbReference>
<dbReference type="OrthoDB" id="449487at2759"/>
<feature type="domain" description="Metallo-beta-lactamase" evidence="7">
    <location>
        <begin position="114"/>
        <end position="274"/>
    </location>
</feature>
<evidence type="ECO:0000313" key="9">
    <source>
        <dbReference type="Proteomes" id="UP000683360"/>
    </source>
</evidence>
<dbReference type="PANTHER" id="PTHR11935">
    <property type="entry name" value="BETA LACTAMASE DOMAIN"/>
    <property type="match status" value="1"/>
</dbReference>
<keyword evidence="9" id="KW-1185">Reference proteome</keyword>
<dbReference type="InterPro" id="IPR036866">
    <property type="entry name" value="RibonucZ/Hydroxyglut_hydro"/>
</dbReference>
<dbReference type="Gene3D" id="3.60.15.10">
    <property type="entry name" value="Ribonuclease Z/Hydroxyacylglutathione hydrolase-like"/>
    <property type="match status" value="1"/>
</dbReference>
<comment type="cofactor">
    <cofactor evidence="1">
        <name>Zn(2+)</name>
        <dbReference type="ChEBI" id="CHEBI:29105"/>
    </cofactor>
</comment>
<dbReference type="InterPro" id="IPR017782">
    <property type="entry name" value="Hydroxyacylglutathione_Hdrlase"/>
</dbReference>
<feature type="compositionally biased region" description="Polar residues" evidence="6">
    <location>
        <begin position="464"/>
        <end position="477"/>
    </location>
</feature>
<feature type="region of interest" description="Disordered" evidence="6">
    <location>
        <begin position="457"/>
        <end position="520"/>
    </location>
</feature>
<dbReference type="PANTHER" id="PTHR11935:SF116">
    <property type="entry name" value="HYDROLASE PNKD-RELATED"/>
    <property type="match status" value="1"/>
</dbReference>
<evidence type="ECO:0000256" key="5">
    <source>
        <dbReference type="ARBA" id="ARBA00022833"/>
    </source>
</evidence>
<dbReference type="AlphaFoldDB" id="A0A8S3SS04"/>
<evidence type="ECO:0000256" key="1">
    <source>
        <dbReference type="ARBA" id="ARBA00001947"/>
    </source>
</evidence>
<dbReference type="Pfam" id="PF00753">
    <property type="entry name" value="Lactamase_B"/>
    <property type="match status" value="1"/>
</dbReference>
<dbReference type="InterPro" id="IPR032282">
    <property type="entry name" value="HAGH_C"/>
</dbReference>
<proteinExistence type="inferred from homology"/>
<keyword evidence="3" id="KW-0479">Metal-binding</keyword>
<name>A0A8S3SS04_MYTED</name>
<feature type="region of interest" description="Disordered" evidence="6">
    <location>
        <begin position="1"/>
        <end position="30"/>
    </location>
</feature>
<evidence type="ECO:0000256" key="3">
    <source>
        <dbReference type="ARBA" id="ARBA00022723"/>
    </source>
</evidence>
<protein>
    <submittedName>
        <fullName evidence="8">PNKD</fullName>
    </submittedName>
</protein>
<feature type="compositionally biased region" description="Polar residues" evidence="6">
    <location>
        <begin position="10"/>
        <end position="23"/>
    </location>
</feature>